<dbReference type="InterPro" id="IPR007387">
    <property type="entry name" value="TRAP_DctQ"/>
</dbReference>
<gene>
    <name evidence="11" type="ORF">C8N30_2102</name>
</gene>
<dbReference type="AlphaFoldDB" id="A0A420DT30"/>
<evidence type="ECO:0000256" key="1">
    <source>
        <dbReference type="ARBA" id="ARBA00004429"/>
    </source>
</evidence>
<evidence type="ECO:0000256" key="6">
    <source>
        <dbReference type="ARBA" id="ARBA00022989"/>
    </source>
</evidence>
<keyword evidence="2 9" id="KW-0813">Transport</keyword>
<evidence type="ECO:0000256" key="3">
    <source>
        <dbReference type="ARBA" id="ARBA00022475"/>
    </source>
</evidence>
<keyword evidence="6 9" id="KW-1133">Transmembrane helix</keyword>
<evidence type="ECO:0000313" key="11">
    <source>
        <dbReference type="EMBL" id="RKE97491.1"/>
    </source>
</evidence>
<evidence type="ECO:0000256" key="9">
    <source>
        <dbReference type="RuleBase" id="RU369079"/>
    </source>
</evidence>
<dbReference type="PANTHER" id="PTHR35011">
    <property type="entry name" value="2,3-DIKETO-L-GULONATE TRAP TRANSPORTER SMALL PERMEASE PROTEIN YIAM"/>
    <property type="match status" value="1"/>
</dbReference>
<keyword evidence="3" id="KW-1003">Cell membrane</keyword>
<reference evidence="11 12" key="1">
    <citation type="submission" date="2018-09" db="EMBL/GenBank/DDBJ databases">
        <title>Genomic Encyclopedia of Archaeal and Bacterial Type Strains, Phase II (KMG-II): from individual species to whole genera.</title>
        <authorList>
            <person name="Goeker M."/>
        </authorList>
    </citation>
    <scope>NUCLEOTIDE SEQUENCE [LARGE SCALE GENOMIC DNA]</scope>
    <source>
        <strain evidence="11 12">DSM 11458</strain>
    </source>
</reference>
<comment type="subunit">
    <text evidence="9">The complex comprises the extracytoplasmic solute receptor protein and the two transmembrane proteins.</text>
</comment>
<feature type="domain" description="Tripartite ATP-independent periplasmic transporters DctQ component" evidence="10">
    <location>
        <begin position="30"/>
        <end position="163"/>
    </location>
</feature>
<feature type="transmembrane region" description="Helical" evidence="9">
    <location>
        <begin position="56"/>
        <end position="72"/>
    </location>
</feature>
<accession>A0A420DT30</accession>
<dbReference type="RefSeq" id="WP_025060880.1">
    <property type="nucleotide sequence ID" value="NZ_RAQK01000001.1"/>
</dbReference>
<dbReference type="GO" id="GO:0022857">
    <property type="term" value="F:transmembrane transporter activity"/>
    <property type="evidence" value="ECO:0007669"/>
    <property type="project" value="UniProtKB-UniRule"/>
</dbReference>
<organism evidence="11 12">
    <name type="scientific">Sulfitobacter guttiformis</name>
    <dbReference type="NCBI Taxonomy" id="74349"/>
    <lineage>
        <taxon>Bacteria</taxon>
        <taxon>Pseudomonadati</taxon>
        <taxon>Pseudomonadota</taxon>
        <taxon>Alphaproteobacteria</taxon>
        <taxon>Rhodobacterales</taxon>
        <taxon>Roseobacteraceae</taxon>
        <taxon>Sulfitobacter</taxon>
    </lineage>
</organism>
<comment type="similarity">
    <text evidence="8 9">Belongs to the TRAP transporter small permease family.</text>
</comment>
<sequence>MLRFLNTAAHGASTLVRIIGQLSAWLGLALVMVVSFNVLGRYLAGIGSVALQETEWHLMAAGALLGMSYGLNQGGEVRVDIFYEKMSVRVQAFVDVVSTLLLLVVALVIAWLSIDYVQNSYSINEGSPDPGGLGYRYLLKAVLPVAFILLGLQAFAMFAHALTNLIRPVSPPSS</sequence>
<evidence type="ECO:0000256" key="7">
    <source>
        <dbReference type="ARBA" id="ARBA00023136"/>
    </source>
</evidence>
<dbReference type="GO" id="GO:0005886">
    <property type="term" value="C:plasma membrane"/>
    <property type="evidence" value="ECO:0007669"/>
    <property type="project" value="UniProtKB-SubCell"/>
</dbReference>
<dbReference type="EMBL" id="RAQK01000001">
    <property type="protein sequence ID" value="RKE97491.1"/>
    <property type="molecule type" value="Genomic_DNA"/>
</dbReference>
<keyword evidence="5 9" id="KW-0812">Transmembrane</keyword>
<proteinExistence type="inferred from homology"/>
<dbReference type="PANTHER" id="PTHR35011:SF4">
    <property type="entry name" value="SLL1102 PROTEIN"/>
    <property type="match status" value="1"/>
</dbReference>
<comment type="caution">
    <text evidence="11">The sequence shown here is derived from an EMBL/GenBank/DDBJ whole genome shotgun (WGS) entry which is preliminary data.</text>
</comment>
<feature type="transmembrane region" description="Helical" evidence="9">
    <location>
        <begin position="92"/>
        <end position="114"/>
    </location>
</feature>
<dbReference type="STRING" id="1443111.Z949_163"/>
<dbReference type="OrthoDB" id="4250245at2"/>
<feature type="transmembrane region" description="Helical" evidence="9">
    <location>
        <begin position="22"/>
        <end position="44"/>
    </location>
</feature>
<evidence type="ECO:0000259" key="10">
    <source>
        <dbReference type="Pfam" id="PF04290"/>
    </source>
</evidence>
<keyword evidence="12" id="KW-1185">Reference proteome</keyword>
<protein>
    <recommendedName>
        <fullName evidence="9">TRAP transporter small permease protein</fullName>
    </recommendedName>
</protein>
<keyword evidence="4 9" id="KW-0997">Cell inner membrane</keyword>
<evidence type="ECO:0000256" key="5">
    <source>
        <dbReference type="ARBA" id="ARBA00022692"/>
    </source>
</evidence>
<feature type="transmembrane region" description="Helical" evidence="9">
    <location>
        <begin position="134"/>
        <end position="158"/>
    </location>
</feature>
<evidence type="ECO:0000256" key="2">
    <source>
        <dbReference type="ARBA" id="ARBA00022448"/>
    </source>
</evidence>
<evidence type="ECO:0000256" key="4">
    <source>
        <dbReference type="ARBA" id="ARBA00022519"/>
    </source>
</evidence>
<comment type="subcellular location">
    <subcellularLocation>
        <location evidence="1 9">Cell inner membrane</location>
        <topology evidence="1 9">Multi-pass membrane protein</topology>
    </subcellularLocation>
</comment>
<comment type="function">
    <text evidence="9">Part of the tripartite ATP-independent periplasmic (TRAP) transport system.</text>
</comment>
<dbReference type="InterPro" id="IPR055348">
    <property type="entry name" value="DctQ"/>
</dbReference>
<evidence type="ECO:0000256" key="8">
    <source>
        <dbReference type="ARBA" id="ARBA00038436"/>
    </source>
</evidence>
<name>A0A420DT30_9RHOB</name>
<evidence type="ECO:0000313" key="12">
    <source>
        <dbReference type="Proteomes" id="UP000284407"/>
    </source>
</evidence>
<keyword evidence="7 9" id="KW-0472">Membrane</keyword>
<dbReference type="Pfam" id="PF04290">
    <property type="entry name" value="DctQ"/>
    <property type="match status" value="1"/>
</dbReference>
<dbReference type="Proteomes" id="UP000284407">
    <property type="component" value="Unassembled WGS sequence"/>
</dbReference>